<dbReference type="GO" id="GO:0004558">
    <property type="term" value="F:alpha-1,4-glucosidase activity"/>
    <property type="evidence" value="ECO:0007669"/>
    <property type="project" value="UniProtKB-EC"/>
</dbReference>
<feature type="domain" description="Glycosyl hydrolase family 13 catalytic" evidence="7">
    <location>
        <begin position="40"/>
        <end position="586"/>
    </location>
</feature>
<dbReference type="AlphaFoldDB" id="A0A9P0A437"/>
<protein>
    <recommendedName>
        <fullName evidence="3">alpha-glucosidase</fullName>
        <ecNumber evidence="3">3.2.1.20</ecNumber>
    </recommendedName>
</protein>
<dbReference type="Gene3D" id="2.60.40.1180">
    <property type="entry name" value="Golgi alpha-mannosidase II"/>
    <property type="match status" value="1"/>
</dbReference>
<comment type="catalytic activity">
    <reaction evidence="1">
        <text>Hydrolysis of terminal, non-reducing (1-&gt;4)-linked alpha-D-glucose residues with release of alpha-D-glucose.</text>
        <dbReference type="EC" id="3.2.1.20"/>
    </reaction>
</comment>
<evidence type="ECO:0000313" key="9">
    <source>
        <dbReference type="Proteomes" id="UP001152759"/>
    </source>
</evidence>
<dbReference type="EMBL" id="OU963864">
    <property type="protein sequence ID" value="CAH0385944.1"/>
    <property type="molecule type" value="Genomic_DNA"/>
</dbReference>
<evidence type="ECO:0000256" key="6">
    <source>
        <dbReference type="SAM" id="SignalP"/>
    </source>
</evidence>
<name>A0A9P0A437_BEMTA</name>
<dbReference type="SMART" id="SM00642">
    <property type="entry name" value="Aamy"/>
    <property type="match status" value="1"/>
</dbReference>
<keyword evidence="6" id="KW-0732">Signal</keyword>
<dbReference type="InterPro" id="IPR006047">
    <property type="entry name" value="GH13_cat_dom"/>
</dbReference>
<dbReference type="FunFam" id="3.90.400.10:FF:000001">
    <property type="entry name" value="Maltase A3, isoform A"/>
    <property type="match status" value="1"/>
</dbReference>
<dbReference type="KEGG" id="btab:109038568"/>
<keyword evidence="9" id="KW-1185">Reference proteome</keyword>
<reference evidence="8" key="1">
    <citation type="submission" date="2021-12" db="EMBL/GenBank/DDBJ databases">
        <authorList>
            <person name="King R."/>
        </authorList>
    </citation>
    <scope>NUCLEOTIDE SEQUENCE</scope>
</reference>
<dbReference type="PANTHER" id="PTHR10357">
    <property type="entry name" value="ALPHA-AMYLASE FAMILY MEMBER"/>
    <property type="match status" value="1"/>
</dbReference>
<evidence type="ECO:0000256" key="1">
    <source>
        <dbReference type="ARBA" id="ARBA00001657"/>
    </source>
</evidence>
<dbReference type="CDD" id="cd11328">
    <property type="entry name" value="AmyAc_maltase"/>
    <property type="match status" value="1"/>
</dbReference>
<dbReference type="GO" id="GO:0005975">
    <property type="term" value="P:carbohydrate metabolic process"/>
    <property type="evidence" value="ECO:0007669"/>
    <property type="project" value="InterPro"/>
</dbReference>
<proteinExistence type="inferred from homology"/>
<evidence type="ECO:0000256" key="5">
    <source>
        <dbReference type="ARBA" id="ARBA00023295"/>
    </source>
</evidence>
<dbReference type="Gene3D" id="3.20.20.80">
    <property type="entry name" value="Glycosidases"/>
    <property type="match status" value="2"/>
</dbReference>
<comment type="similarity">
    <text evidence="2">Belongs to the glycosyl hydrolase 13 family.</text>
</comment>
<keyword evidence="4" id="KW-0325">Glycoprotein</keyword>
<dbReference type="Gene3D" id="3.90.400.10">
    <property type="entry name" value="Oligo-1,6-glucosidase, Domain 2"/>
    <property type="match status" value="1"/>
</dbReference>
<evidence type="ECO:0000256" key="4">
    <source>
        <dbReference type="ARBA" id="ARBA00023180"/>
    </source>
</evidence>
<gene>
    <name evidence="8" type="ORF">BEMITA_LOCUS5119</name>
</gene>
<dbReference type="SUPFAM" id="SSF51445">
    <property type="entry name" value="(Trans)glycosidases"/>
    <property type="match status" value="2"/>
</dbReference>
<feature type="signal peptide" evidence="6">
    <location>
        <begin position="1"/>
        <end position="21"/>
    </location>
</feature>
<dbReference type="Proteomes" id="UP001152759">
    <property type="component" value="Chromosome 3"/>
</dbReference>
<evidence type="ECO:0000256" key="2">
    <source>
        <dbReference type="ARBA" id="ARBA00008061"/>
    </source>
</evidence>
<dbReference type="InterPro" id="IPR045857">
    <property type="entry name" value="O16G_dom_2"/>
</dbReference>
<accession>A0A9P0A437</accession>
<dbReference type="Pfam" id="PF00128">
    <property type="entry name" value="Alpha-amylase"/>
    <property type="match status" value="2"/>
</dbReference>
<feature type="chain" id="PRO_5040349223" description="alpha-glucosidase" evidence="6">
    <location>
        <begin position="22"/>
        <end position="771"/>
    </location>
</feature>
<dbReference type="EC" id="3.2.1.20" evidence="3"/>
<keyword evidence="5" id="KW-0326">Glycosidase</keyword>
<evidence type="ECO:0000313" key="8">
    <source>
        <dbReference type="EMBL" id="CAH0385944.1"/>
    </source>
</evidence>
<dbReference type="PANTHER" id="PTHR10357:SF179">
    <property type="entry name" value="NEUTRAL AND BASIC AMINO ACID TRANSPORT PROTEIN RBAT"/>
    <property type="match status" value="1"/>
</dbReference>
<sequence length="771" mass="87254">MGATLLLTLVMLSAWRLGAQREELEDVEALDWWQRGVFYQIYPRSFQDSNGDGVGDLPGIGSRLDYLKTLGITGVWLSPIYQSPQADFGYDISDFRKIDPVYGSLADFARLRDGVHERGLKLILDFVPNHTSDEHEWFQKALQNDPHYADYYVWHEGKLLANGTRTYPNNWLSFFDGPAWTWSEQRQMYYLRQYHPKQPDLNYRNPAVLQEMLDVMKFWLDAGVDGFRVDSVNTLVEDDRFLDEPRSFLPGARPGSIFYHNHIFTQNQPETYEIIRKFRAFLDDYARSEAEGRACAPKTNCAQSVTVCNARRDDCSSRSTSACYEKSETCITQVSVCDTKRTECVKLGVVGCDVERRNCTQGEGPCTAQRQRCAERIVEACNSERDSCGAQSTTACDAQRQSCVAESMEACNGERESCGLEVSGCAAQVEECSSADDGSPRRPSTKAMLTEAYTDMKHTVQYYGNSTHPGAHFAFNFFLLTELNRESQAQDFQGVINAWMTTMPAGKWANWVVGNHDNPRIATRFGAEVVDALHMIQFTLPGTTVTYAGDELGMEDAFIRWDESVDPFALNVGREHYLDVSRDGCRAPFLWDSSVSAGFSNNPRTWLPVNPNYYRANLQRQTKNERSHYWIYRNLLQLKDHPVIQFGSLNVKSTRKILVIERADKSRNTVFVTVFNTGSFQENLHLSQVLNLPTKQLSVYASSSNSERTVGVEVDASRIHLRPKEALVLTNDHPLVQKGAIGNDRMLSGVGKQILHLPLKMLLFILIVGLI</sequence>
<keyword evidence="5" id="KW-0378">Hydrolase</keyword>
<evidence type="ECO:0000259" key="7">
    <source>
        <dbReference type="SMART" id="SM00642"/>
    </source>
</evidence>
<dbReference type="InterPro" id="IPR013780">
    <property type="entry name" value="Glyco_hydro_b"/>
</dbReference>
<evidence type="ECO:0000256" key="3">
    <source>
        <dbReference type="ARBA" id="ARBA00012741"/>
    </source>
</evidence>
<dbReference type="InterPro" id="IPR017853">
    <property type="entry name" value="GH"/>
</dbReference>
<organism evidence="8 9">
    <name type="scientific">Bemisia tabaci</name>
    <name type="common">Sweetpotato whitefly</name>
    <name type="synonym">Aleurodes tabaci</name>
    <dbReference type="NCBI Taxonomy" id="7038"/>
    <lineage>
        <taxon>Eukaryota</taxon>
        <taxon>Metazoa</taxon>
        <taxon>Ecdysozoa</taxon>
        <taxon>Arthropoda</taxon>
        <taxon>Hexapoda</taxon>
        <taxon>Insecta</taxon>
        <taxon>Pterygota</taxon>
        <taxon>Neoptera</taxon>
        <taxon>Paraneoptera</taxon>
        <taxon>Hemiptera</taxon>
        <taxon>Sternorrhyncha</taxon>
        <taxon>Aleyrodoidea</taxon>
        <taxon>Aleyrodidae</taxon>
        <taxon>Aleyrodinae</taxon>
        <taxon>Bemisia</taxon>
    </lineage>
</organism>